<reference evidence="9" key="2">
    <citation type="submission" date="2021-04" db="EMBL/GenBank/DDBJ databases">
        <authorList>
            <person name="Gilroy R."/>
        </authorList>
    </citation>
    <scope>NUCLEOTIDE SEQUENCE</scope>
    <source>
        <strain evidence="9">378</strain>
    </source>
</reference>
<dbReference type="SUPFAM" id="SSF53850">
    <property type="entry name" value="Periplasmic binding protein-like II"/>
    <property type="match status" value="1"/>
</dbReference>
<comment type="subcellular location">
    <subcellularLocation>
        <location evidence="1">Membrane</location>
        <topology evidence="1">Lipid-anchor</topology>
    </subcellularLocation>
</comment>
<dbReference type="Pfam" id="PF03180">
    <property type="entry name" value="Lipoprotein_9"/>
    <property type="match status" value="1"/>
</dbReference>
<feature type="region of interest" description="Disordered" evidence="7">
    <location>
        <begin position="290"/>
        <end position="310"/>
    </location>
</feature>
<name>A0A948X069_9GAMM</name>
<evidence type="ECO:0000256" key="2">
    <source>
        <dbReference type="ARBA" id="ARBA00008973"/>
    </source>
</evidence>
<dbReference type="AlphaFoldDB" id="A0A948X069"/>
<evidence type="ECO:0000256" key="1">
    <source>
        <dbReference type="ARBA" id="ARBA00004635"/>
    </source>
</evidence>
<comment type="caution">
    <text evidence="9">The sequence shown here is derived from an EMBL/GenBank/DDBJ whole genome shotgun (WGS) entry which is preliminary data.</text>
</comment>
<sequence>MKKFSLTTTLCAAAAALFLTACGGEDTSASATTASADSAATAPKTLKVGVCPGPYGPMLERIFKPLLQEQGYELTVIEFTDYVQPNLALDGGDLDANLMQHKAYLDTFVQTQGVKLESATSVPTLGMGVFAQKVKSFTEIDKAAGGTAAIPNDAVNLARALRLARDLDLITLKADLDENKASTADIDQNFYNLEFVPMEAAQISRSLDSVTIGFIPGNYAYAAHLDYGTALGIEQVAEDIKNVVAVRQNDPATKELLFKVVHSPEFKERINNDNEFKLFTKPQWWDEVGAASADTAAPATDADAAETPAA</sequence>
<evidence type="ECO:0000256" key="6">
    <source>
        <dbReference type="ARBA" id="ARBA00023288"/>
    </source>
</evidence>
<proteinExistence type="inferred from homology"/>
<evidence type="ECO:0000256" key="3">
    <source>
        <dbReference type="ARBA" id="ARBA00022729"/>
    </source>
</evidence>
<keyword evidence="6" id="KW-0449">Lipoprotein</keyword>
<evidence type="ECO:0000256" key="4">
    <source>
        <dbReference type="ARBA" id="ARBA00023136"/>
    </source>
</evidence>
<evidence type="ECO:0000313" key="9">
    <source>
        <dbReference type="EMBL" id="MBU3844889.1"/>
    </source>
</evidence>
<gene>
    <name evidence="9" type="ORF">H9847_08530</name>
</gene>
<dbReference type="PANTHER" id="PTHR30429:SF0">
    <property type="entry name" value="METHIONINE-BINDING LIPOPROTEIN METQ"/>
    <property type="match status" value="1"/>
</dbReference>
<protein>
    <submittedName>
        <fullName evidence="9">Methionine-binding protein</fullName>
    </submittedName>
</protein>
<feature type="chain" id="PRO_5037935389" evidence="8">
    <location>
        <begin position="22"/>
        <end position="310"/>
    </location>
</feature>
<evidence type="ECO:0000256" key="8">
    <source>
        <dbReference type="SAM" id="SignalP"/>
    </source>
</evidence>
<organism evidence="9 10">
    <name type="scientific">Candidatus Anaerobiospirillum pullicola</name>
    <dbReference type="NCBI Taxonomy" id="2838451"/>
    <lineage>
        <taxon>Bacteria</taxon>
        <taxon>Pseudomonadati</taxon>
        <taxon>Pseudomonadota</taxon>
        <taxon>Gammaproteobacteria</taxon>
        <taxon>Aeromonadales</taxon>
        <taxon>Succinivibrionaceae</taxon>
        <taxon>Anaerobiospirillum</taxon>
    </lineage>
</organism>
<dbReference type="Gene3D" id="3.40.190.10">
    <property type="entry name" value="Periplasmic binding protein-like II"/>
    <property type="match status" value="2"/>
</dbReference>
<dbReference type="EMBL" id="JAHLFE010000176">
    <property type="protein sequence ID" value="MBU3844889.1"/>
    <property type="molecule type" value="Genomic_DNA"/>
</dbReference>
<feature type="signal peptide" evidence="8">
    <location>
        <begin position="1"/>
        <end position="21"/>
    </location>
</feature>
<accession>A0A948X069</accession>
<dbReference type="GO" id="GO:0016020">
    <property type="term" value="C:membrane"/>
    <property type="evidence" value="ECO:0007669"/>
    <property type="project" value="UniProtKB-SubCell"/>
</dbReference>
<comment type="similarity">
    <text evidence="2">Belongs to the NlpA lipoprotein family.</text>
</comment>
<dbReference type="PANTHER" id="PTHR30429">
    <property type="entry name" value="D-METHIONINE-BINDING LIPOPROTEIN METQ"/>
    <property type="match status" value="1"/>
</dbReference>
<keyword evidence="3 8" id="KW-0732">Signal</keyword>
<evidence type="ECO:0000256" key="5">
    <source>
        <dbReference type="ARBA" id="ARBA00023139"/>
    </source>
</evidence>
<dbReference type="Proteomes" id="UP000733611">
    <property type="component" value="Unassembled WGS sequence"/>
</dbReference>
<reference evidence="9" key="1">
    <citation type="journal article" date="2021" name="PeerJ">
        <title>Extensive microbial diversity within the chicken gut microbiome revealed by metagenomics and culture.</title>
        <authorList>
            <person name="Gilroy R."/>
            <person name="Ravi A."/>
            <person name="Getino M."/>
            <person name="Pursley I."/>
            <person name="Horton D.L."/>
            <person name="Alikhan N.F."/>
            <person name="Baker D."/>
            <person name="Gharbi K."/>
            <person name="Hall N."/>
            <person name="Watson M."/>
            <person name="Adriaenssens E.M."/>
            <person name="Foster-Nyarko E."/>
            <person name="Jarju S."/>
            <person name="Secka A."/>
            <person name="Antonio M."/>
            <person name="Oren A."/>
            <person name="Chaudhuri R.R."/>
            <person name="La Ragione R."/>
            <person name="Hildebrand F."/>
            <person name="Pallen M.J."/>
        </authorList>
    </citation>
    <scope>NUCLEOTIDE SEQUENCE</scope>
    <source>
        <strain evidence="9">378</strain>
    </source>
</reference>
<keyword evidence="4" id="KW-0472">Membrane</keyword>
<evidence type="ECO:0000256" key="7">
    <source>
        <dbReference type="SAM" id="MobiDB-lite"/>
    </source>
</evidence>
<dbReference type="InterPro" id="IPR004872">
    <property type="entry name" value="Lipoprotein_NlpA"/>
</dbReference>
<evidence type="ECO:0000313" key="10">
    <source>
        <dbReference type="Proteomes" id="UP000733611"/>
    </source>
</evidence>
<dbReference type="PROSITE" id="PS51257">
    <property type="entry name" value="PROKAR_LIPOPROTEIN"/>
    <property type="match status" value="1"/>
</dbReference>
<keyword evidence="5" id="KW-0564">Palmitate</keyword>